<evidence type="ECO:0000313" key="4">
    <source>
        <dbReference type="Proteomes" id="UP001139308"/>
    </source>
</evidence>
<name>A0A9X1UP89_9BURK</name>
<proteinExistence type="predicted"/>
<dbReference type="InterPro" id="IPR010127">
    <property type="entry name" value="Phasin_subfam-1"/>
</dbReference>
<dbReference type="AlphaFoldDB" id="A0A9X1UP89"/>
<dbReference type="EMBL" id="JAKLJA010000093">
    <property type="protein sequence ID" value="MCG5079061.1"/>
    <property type="molecule type" value="Genomic_DNA"/>
</dbReference>
<dbReference type="InterPro" id="IPR018968">
    <property type="entry name" value="Phasin"/>
</dbReference>
<dbReference type="NCBIfam" id="TIGR01841">
    <property type="entry name" value="phasin"/>
    <property type="match status" value="1"/>
</dbReference>
<evidence type="ECO:0000313" key="3">
    <source>
        <dbReference type="EMBL" id="MCG5079061.1"/>
    </source>
</evidence>
<dbReference type="Proteomes" id="UP001139308">
    <property type="component" value="Unassembled WGS sequence"/>
</dbReference>
<reference evidence="3" key="1">
    <citation type="submission" date="2022-01" db="EMBL/GenBank/DDBJ databases">
        <title>Genome sequence and assembly of Parabukholderia sp. RG36.</title>
        <authorList>
            <person name="Chhetri G."/>
        </authorList>
    </citation>
    <scope>NUCLEOTIDE SEQUENCE</scope>
    <source>
        <strain evidence="3">RG36</strain>
    </source>
</reference>
<gene>
    <name evidence="3" type="primary">phaP</name>
    <name evidence="3" type="ORF">L5014_38120</name>
</gene>
<comment type="caution">
    <text evidence="3">The sequence shown here is derived from an EMBL/GenBank/DDBJ whole genome shotgun (WGS) entry which is preliminary data.</text>
</comment>
<dbReference type="Pfam" id="PF09361">
    <property type="entry name" value="Phasin_2"/>
    <property type="match status" value="1"/>
</dbReference>
<feature type="region of interest" description="Disordered" evidence="1">
    <location>
        <begin position="179"/>
        <end position="198"/>
    </location>
</feature>
<accession>A0A9X1UP89</accession>
<sequence>MTVFSPEEYMAFHGPLVETWFAAADATLGAFEAVADLNAQLTRAVLAEWEDDLNNAADSTNPVAFFTQKWKLSQQAVGKAASYDHHLFDIVASAQSDWTKVATAQFGHFDKKSNEWLAQVAKHPPAGSGAMVPATNSVLSIASIAIEAMRAARSHAIETAQRAVEVVLHWHGTTSWQTPTPVGLTRRRQNAKWHDAAC</sequence>
<keyword evidence="4" id="KW-1185">Reference proteome</keyword>
<evidence type="ECO:0000256" key="1">
    <source>
        <dbReference type="SAM" id="MobiDB-lite"/>
    </source>
</evidence>
<feature type="domain" description="Phasin" evidence="2">
    <location>
        <begin position="16"/>
        <end position="106"/>
    </location>
</feature>
<organism evidence="3 4">
    <name type="scientific">Paraburkholderia tagetis</name>
    <dbReference type="NCBI Taxonomy" id="2913261"/>
    <lineage>
        <taxon>Bacteria</taxon>
        <taxon>Pseudomonadati</taxon>
        <taxon>Pseudomonadota</taxon>
        <taxon>Betaproteobacteria</taxon>
        <taxon>Burkholderiales</taxon>
        <taxon>Burkholderiaceae</taxon>
        <taxon>Paraburkholderia</taxon>
    </lineage>
</organism>
<dbReference type="RefSeq" id="WP_238469027.1">
    <property type="nucleotide sequence ID" value="NZ_JAKLJA010000093.1"/>
</dbReference>
<protein>
    <submittedName>
        <fullName evidence="3">TIGR01841 family phasin</fullName>
    </submittedName>
</protein>
<evidence type="ECO:0000259" key="2">
    <source>
        <dbReference type="Pfam" id="PF09361"/>
    </source>
</evidence>